<dbReference type="InterPro" id="IPR036397">
    <property type="entry name" value="RNaseH_sf"/>
</dbReference>
<sequence length="877" mass="99674">MSPPLDFAGRHALICSVTVPAVEESTVVTKRRILSEVARIYDPTGWIAPVVVRAKILLQYLWLQGHNWDQLADASTAEACLNSGASCLRCKLCKYLVGSVLSSIHLSSYMDFRMLLNEHTLLSSILSDKTVREIHSLLPNASWSHVSSEENPADVASRGCTPSQLKSDLLWWHGPPWLQSLEQSPPHQDMEPSTELEKRAERSCFTVTQGDSIETLLNRFSSLDRLIKVIAYCLRWKQFRLPHKKVLSDPTITVAEFAEARKAICLAVQALFFSEEIKSLAENKDFPRSSPLLRFRPFLDKQGLLRVGGRLNYSHLSFNEKHPVIIPHASRFSELLIYHAHQVTLHGGPQLVQSHLCRRWWIVQARNRIRQIIHSCPTCARYQGRRMEQLMAPLPAFRVTASRPFTATGLDYAGPFALRASKGRGQKSFKGYVAVFTCFATRAMHLEVVSDYTSKTFLMALRRFFARRGLSRRLVTDNGTTFQGAVSELQKMFRAASAFHNEVSAVLTRDEIQWDFIPPRAPHFGGLWEAGVKAFKFHLKRIIGETRLTFEEFSTLTAQIEACLNSRPISPLSADSQDVAALTPGHFLIGSTLLSAPEPAEEEPLEGLPRWKIAMQMRNHFWRRWYREVLHHMQVRQKWPTVQSGLKLGDLVLITEDMQPPQRWPLARVEQLHPGADGLTRVVTLRTATTRLRRPITNSPWARPVIAPYRAQVLRGPAVSVDRGLMAPDFVKDRKNVFRKIGSTVPGDKTLYEVRPSKSRAQPFKPEIPILDEENPNVLFPDEIEIDEVPQMEDPHCDDGTDTEDVVISPDENEETAETDNEGDDEGNDEGDDEGDDEGYYNNFDDNRIWIKLFFKDEYVLQSIQVIIKPKNVRQHN</sequence>
<dbReference type="PROSITE" id="PS50994">
    <property type="entry name" value="INTEGRASE"/>
    <property type="match status" value="1"/>
</dbReference>
<dbReference type="InterPro" id="IPR041588">
    <property type="entry name" value="Integrase_H2C2"/>
</dbReference>
<dbReference type="Pfam" id="PF05380">
    <property type="entry name" value="Peptidase_A17"/>
    <property type="match status" value="1"/>
</dbReference>
<dbReference type="EMBL" id="CADCXV010001555">
    <property type="protein sequence ID" value="CAB0045245.1"/>
    <property type="molecule type" value="Genomic_DNA"/>
</dbReference>
<dbReference type="OrthoDB" id="8036689at2759"/>
<accession>A0A6H5J6Z8</accession>
<gene>
    <name evidence="3" type="ORF">TBRA_LOCUS16780</name>
</gene>
<dbReference type="PANTHER" id="PTHR47331">
    <property type="entry name" value="PHD-TYPE DOMAIN-CONTAINING PROTEIN"/>
    <property type="match status" value="1"/>
</dbReference>
<dbReference type="GO" id="GO:0015074">
    <property type="term" value="P:DNA integration"/>
    <property type="evidence" value="ECO:0007669"/>
    <property type="project" value="InterPro"/>
</dbReference>
<organism evidence="3 4">
    <name type="scientific">Trichogramma brassicae</name>
    <dbReference type="NCBI Taxonomy" id="86971"/>
    <lineage>
        <taxon>Eukaryota</taxon>
        <taxon>Metazoa</taxon>
        <taxon>Ecdysozoa</taxon>
        <taxon>Arthropoda</taxon>
        <taxon>Hexapoda</taxon>
        <taxon>Insecta</taxon>
        <taxon>Pterygota</taxon>
        <taxon>Neoptera</taxon>
        <taxon>Endopterygota</taxon>
        <taxon>Hymenoptera</taxon>
        <taxon>Apocrita</taxon>
        <taxon>Proctotrupomorpha</taxon>
        <taxon>Chalcidoidea</taxon>
        <taxon>Trichogrammatidae</taxon>
        <taxon>Trichogramma</taxon>
    </lineage>
</organism>
<proteinExistence type="predicted"/>
<dbReference type="InterPro" id="IPR008042">
    <property type="entry name" value="Retrotrans_Pao"/>
</dbReference>
<dbReference type="Gene3D" id="3.30.420.10">
    <property type="entry name" value="Ribonuclease H-like superfamily/Ribonuclease H"/>
    <property type="match status" value="1"/>
</dbReference>
<evidence type="ECO:0000313" key="4">
    <source>
        <dbReference type="Proteomes" id="UP000479190"/>
    </source>
</evidence>
<evidence type="ECO:0000256" key="1">
    <source>
        <dbReference type="SAM" id="MobiDB-lite"/>
    </source>
</evidence>
<evidence type="ECO:0000313" key="3">
    <source>
        <dbReference type="EMBL" id="CAB0045245.1"/>
    </source>
</evidence>
<evidence type="ECO:0000259" key="2">
    <source>
        <dbReference type="PROSITE" id="PS50994"/>
    </source>
</evidence>
<dbReference type="InterPro" id="IPR001584">
    <property type="entry name" value="Integrase_cat-core"/>
</dbReference>
<feature type="domain" description="Integrase catalytic" evidence="2">
    <location>
        <begin position="400"/>
        <end position="592"/>
    </location>
</feature>
<name>A0A6H5J6Z8_9HYME</name>
<feature type="compositionally biased region" description="Acidic residues" evidence="1">
    <location>
        <begin position="800"/>
        <end position="839"/>
    </location>
</feature>
<protein>
    <recommendedName>
        <fullName evidence="2">Integrase catalytic domain-containing protein</fullName>
    </recommendedName>
</protein>
<keyword evidence="4" id="KW-1185">Reference proteome</keyword>
<dbReference type="SUPFAM" id="SSF53098">
    <property type="entry name" value="Ribonuclease H-like"/>
    <property type="match status" value="1"/>
</dbReference>
<dbReference type="PANTHER" id="PTHR47331:SF1">
    <property type="entry name" value="GAG-LIKE PROTEIN"/>
    <property type="match status" value="1"/>
</dbReference>
<dbReference type="AlphaFoldDB" id="A0A6H5J6Z8"/>
<dbReference type="Pfam" id="PF18701">
    <property type="entry name" value="DUF5641"/>
    <property type="match status" value="1"/>
</dbReference>
<dbReference type="Pfam" id="PF17921">
    <property type="entry name" value="Integrase_H2C2"/>
    <property type="match status" value="1"/>
</dbReference>
<dbReference type="Proteomes" id="UP000479190">
    <property type="component" value="Unassembled WGS sequence"/>
</dbReference>
<dbReference type="InterPro" id="IPR012337">
    <property type="entry name" value="RNaseH-like_sf"/>
</dbReference>
<feature type="region of interest" description="Disordered" evidence="1">
    <location>
        <begin position="792"/>
        <end position="842"/>
    </location>
</feature>
<dbReference type="GO" id="GO:0003676">
    <property type="term" value="F:nucleic acid binding"/>
    <property type="evidence" value="ECO:0007669"/>
    <property type="project" value="InterPro"/>
</dbReference>
<dbReference type="InterPro" id="IPR040676">
    <property type="entry name" value="DUF5641"/>
</dbReference>
<reference evidence="3 4" key="1">
    <citation type="submission" date="2020-02" db="EMBL/GenBank/DDBJ databases">
        <authorList>
            <person name="Ferguson B K."/>
        </authorList>
    </citation>
    <scope>NUCLEOTIDE SEQUENCE [LARGE SCALE GENOMIC DNA]</scope>
</reference>